<dbReference type="EMBL" id="MGDD01000046">
    <property type="protein sequence ID" value="OGL48106.1"/>
    <property type="molecule type" value="Genomic_DNA"/>
</dbReference>
<evidence type="ECO:0000256" key="1">
    <source>
        <dbReference type="SAM" id="MobiDB-lite"/>
    </source>
</evidence>
<proteinExistence type="predicted"/>
<accession>A0A1F7S2T7</accession>
<sequence>MKIIQLTSSQGQTLKNVIDEALPNLSKVQKERNILFKLKPNQQQPAKSSSEKSAYQVTISESQDKKNQNTTYDRSGKIISC</sequence>
<comment type="caution">
    <text evidence="2">The sequence shown here is derived from an EMBL/GenBank/DDBJ whole genome shotgun (WGS) entry which is preliminary data.</text>
</comment>
<evidence type="ECO:0000313" key="2">
    <source>
        <dbReference type="EMBL" id="OGL48106.1"/>
    </source>
</evidence>
<feature type="region of interest" description="Disordered" evidence="1">
    <location>
        <begin position="38"/>
        <end position="81"/>
    </location>
</feature>
<feature type="compositionally biased region" description="Polar residues" evidence="1">
    <location>
        <begin position="40"/>
        <end position="61"/>
    </location>
</feature>
<evidence type="ECO:0000313" key="3">
    <source>
        <dbReference type="Proteomes" id="UP000179266"/>
    </source>
</evidence>
<protein>
    <submittedName>
        <fullName evidence="2">Uncharacterized protein</fullName>
    </submittedName>
</protein>
<reference evidence="2 3" key="1">
    <citation type="journal article" date="2016" name="Nat. Commun.">
        <title>Thousands of microbial genomes shed light on interconnected biogeochemical processes in an aquifer system.</title>
        <authorList>
            <person name="Anantharaman K."/>
            <person name="Brown C.T."/>
            <person name="Hug L.A."/>
            <person name="Sharon I."/>
            <person name="Castelle C.J."/>
            <person name="Probst A.J."/>
            <person name="Thomas B.C."/>
            <person name="Singh A."/>
            <person name="Wilkins M.J."/>
            <person name="Karaoz U."/>
            <person name="Brodie E.L."/>
            <person name="Williams K.H."/>
            <person name="Hubbard S.S."/>
            <person name="Banfield J.F."/>
        </authorList>
    </citation>
    <scope>NUCLEOTIDE SEQUENCE [LARGE SCALE GENOMIC DNA]</scope>
</reference>
<dbReference type="Proteomes" id="UP000179266">
    <property type="component" value="Unassembled WGS sequence"/>
</dbReference>
<organism evidence="2 3">
    <name type="scientific">Candidatus Schekmanbacteria bacterium RBG_13_48_7</name>
    <dbReference type="NCBI Taxonomy" id="1817878"/>
    <lineage>
        <taxon>Bacteria</taxon>
        <taxon>Candidatus Schekmaniibacteriota</taxon>
    </lineage>
</organism>
<name>A0A1F7S2T7_9BACT</name>
<gene>
    <name evidence="2" type="ORF">A2161_06350</name>
</gene>
<dbReference type="AlphaFoldDB" id="A0A1F7S2T7"/>